<evidence type="ECO:0000256" key="6">
    <source>
        <dbReference type="ARBA" id="ARBA00022490"/>
    </source>
</evidence>
<gene>
    <name evidence="9" type="ORF">PHLGIDRAFT_39419</name>
</gene>
<evidence type="ECO:0000256" key="7">
    <source>
        <dbReference type="ARBA" id="ARBA00023242"/>
    </source>
</evidence>
<keyword evidence="6" id="KW-0963">Cytoplasm</keyword>
<keyword evidence="10" id="KW-1185">Reference proteome</keyword>
<dbReference type="EMBL" id="KN840557">
    <property type="protein sequence ID" value="KIP04952.1"/>
    <property type="molecule type" value="Genomic_DNA"/>
</dbReference>
<dbReference type="GO" id="GO:0005737">
    <property type="term" value="C:cytoplasm"/>
    <property type="evidence" value="ECO:0007669"/>
    <property type="project" value="UniProtKB-SubCell"/>
</dbReference>
<comment type="similarity">
    <text evidence="4">Belongs to the RTC4 family.</text>
</comment>
<dbReference type="PANTHER" id="PTHR41391">
    <property type="entry name" value="RESTRICTION OF TELOMERE CAPPING PROTEIN 4"/>
    <property type="match status" value="1"/>
</dbReference>
<dbReference type="AlphaFoldDB" id="A0A0C3S4D2"/>
<protein>
    <recommendedName>
        <fullName evidence="5">Restriction of telomere capping protein 4</fullName>
    </recommendedName>
</protein>
<evidence type="ECO:0000256" key="2">
    <source>
        <dbReference type="ARBA" id="ARBA00004123"/>
    </source>
</evidence>
<feature type="domain" description="Restriction of telomere capping protein 4 C-terminal" evidence="8">
    <location>
        <begin position="1"/>
        <end position="103"/>
    </location>
</feature>
<evidence type="ECO:0000256" key="4">
    <source>
        <dbReference type="ARBA" id="ARBA00009461"/>
    </source>
</evidence>
<feature type="non-terminal residue" evidence="9">
    <location>
        <position position="1"/>
    </location>
</feature>
<sequence length="107" mass="11818">VRQKGARKAAGVRGQMSTFSKTQPGYYGELGSVIISQTIYDLFPPGDFQPASTLPLTPTEFIQRVLVPEAALRLVMDDMRQARKEAITTLRDSAQYGVAMFPDDHAE</sequence>
<dbReference type="GO" id="GO:0005634">
    <property type="term" value="C:nucleus"/>
    <property type="evidence" value="ECO:0007669"/>
    <property type="project" value="UniProtKB-SubCell"/>
</dbReference>
<keyword evidence="7" id="KW-0539">Nucleus</keyword>
<proteinExistence type="inferred from homology"/>
<dbReference type="Pfam" id="PF14474">
    <property type="entry name" value="RTC4"/>
    <property type="match status" value="1"/>
</dbReference>
<feature type="non-terminal residue" evidence="9">
    <location>
        <position position="107"/>
    </location>
</feature>
<evidence type="ECO:0000313" key="10">
    <source>
        <dbReference type="Proteomes" id="UP000053257"/>
    </source>
</evidence>
<name>A0A0C3S4D2_PHLG1</name>
<comment type="function">
    <text evidence="1">May be involved in a process influencing telomere capping.</text>
</comment>
<organism evidence="9 10">
    <name type="scientific">Phlebiopsis gigantea (strain 11061_1 CR5-6)</name>
    <name type="common">White-rot fungus</name>
    <name type="synonym">Peniophora gigantea</name>
    <dbReference type="NCBI Taxonomy" id="745531"/>
    <lineage>
        <taxon>Eukaryota</taxon>
        <taxon>Fungi</taxon>
        <taxon>Dikarya</taxon>
        <taxon>Basidiomycota</taxon>
        <taxon>Agaricomycotina</taxon>
        <taxon>Agaricomycetes</taxon>
        <taxon>Polyporales</taxon>
        <taxon>Phanerochaetaceae</taxon>
        <taxon>Phlebiopsis</taxon>
    </lineage>
</organism>
<dbReference type="HOGENOM" id="CLU_151052_0_0_1"/>
<dbReference type="PANTHER" id="PTHR41391:SF1">
    <property type="entry name" value="RESTRICTION OF TELOMERE CAPPING PROTEIN 4"/>
    <property type="match status" value="1"/>
</dbReference>
<reference evidence="9 10" key="1">
    <citation type="journal article" date="2014" name="PLoS Genet.">
        <title>Analysis of the Phlebiopsis gigantea genome, transcriptome and secretome provides insight into its pioneer colonization strategies of wood.</title>
        <authorList>
            <person name="Hori C."/>
            <person name="Ishida T."/>
            <person name="Igarashi K."/>
            <person name="Samejima M."/>
            <person name="Suzuki H."/>
            <person name="Master E."/>
            <person name="Ferreira P."/>
            <person name="Ruiz-Duenas F.J."/>
            <person name="Held B."/>
            <person name="Canessa P."/>
            <person name="Larrondo L.F."/>
            <person name="Schmoll M."/>
            <person name="Druzhinina I.S."/>
            <person name="Kubicek C.P."/>
            <person name="Gaskell J.A."/>
            <person name="Kersten P."/>
            <person name="St John F."/>
            <person name="Glasner J."/>
            <person name="Sabat G."/>
            <person name="Splinter BonDurant S."/>
            <person name="Syed K."/>
            <person name="Yadav J."/>
            <person name="Mgbeahuruike A.C."/>
            <person name="Kovalchuk A."/>
            <person name="Asiegbu F.O."/>
            <person name="Lackner G."/>
            <person name="Hoffmeister D."/>
            <person name="Rencoret J."/>
            <person name="Gutierrez A."/>
            <person name="Sun H."/>
            <person name="Lindquist E."/>
            <person name="Barry K."/>
            <person name="Riley R."/>
            <person name="Grigoriev I.V."/>
            <person name="Henrissat B."/>
            <person name="Kues U."/>
            <person name="Berka R.M."/>
            <person name="Martinez A.T."/>
            <person name="Covert S.F."/>
            <person name="Blanchette R.A."/>
            <person name="Cullen D."/>
        </authorList>
    </citation>
    <scope>NUCLEOTIDE SEQUENCE [LARGE SCALE GENOMIC DNA]</scope>
    <source>
        <strain evidence="9 10">11061_1 CR5-6</strain>
    </source>
</reference>
<comment type="subcellular location">
    <subcellularLocation>
        <location evidence="3">Cytoplasm</location>
    </subcellularLocation>
    <subcellularLocation>
        <location evidence="2">Nucleus</location>
    </subcellularLocation>
</comment>
<dbReference type="OrthoDB" id="128308at2759"/>
<evidence type="ECO:0000256" key="3">
    <source>
        <dbReference type="ARBA" id="ARBA00004496"/>
    </source>
</evidence>
<evidence type="ECO:0000259" key="8">
    <source>
        <dbReference type="SMART" id="SM01312"/>
    </source>
</evidence>
<evidence type="ECO:0000256" key="5">
    <source>
        <dbReference type="ARBA" id="ARBA00015162"/>
    </source>
</evidence>
<dbReference type="InterPro" id="IPR028094">
    <property type="entry name" value="RTC4_C"/>
</dbReference>
<dbReference type="InterPro" id="IPR039024">
    <property type="entry name" value="RTC4"/>
</dbReference>
<evidence type="ECO:0000256" key="1">
    <source>
        <dbReference type="ARBA" id="ARBA00002738"/>
    </source>
</evidence>
<dbReference type="SMART" id="SM01312">
    <property type="entry name" value="RTC4"/>
    <property type="match status" value="1"/>
</dbReference>
<dbReference type="STRING" id="745531.A0A0C3S4D2"/>
<accession>A0A0C3S4D2</accession>
<evidence type="ECO:0000313" key="9">
    <source>
        <dbReference type="EMBL" id="KIP04952.1"/>
    </source>
</evidence>
<dbReference type="Proteomes" id="UP000053257">
    <property type="component" value="Unassembled WGS sequence"/>
</dbReference>